<feature type="region of interest" description="Disordered" evidence="3">
    <location>
        <begin position="477"/>
        <end position="516"/>
    </location>
</feature>
<dbReference type="Gene3D" id="1.20.5.1700">
    <property type="match status" value="1"/>
</dbReference>
<dbReference type="AlphaFoldDB" id="A0AAD6IA30"/>
<dbReference type="PANTHER" id="PTHR32083">
    <property type="entry name" value="CILIA AND FLAGELLA-ASSOCIATED PROTEIN 58-RELATED"/>
    <property type="match status" value="1"/>
</dbReference>
<feature type="coiled-coil region" evidence="2">
    <location>
        <begin position="104"/>
        <end position="208"/>
    </location>
</feature>
<reference evidence="4" key="2">
    <citation type="submission" date="2023-01" db="EMBL/GenBank/DDBJ databases">
        <authorList>
            <person name="Petersen C."/>
        </authorList>
    </citation>
    <scope>NUCLEOTIDE SEQUENCE</scope>
    <source>
        <strain evidence="4">IBT 15450</strain>
    </source>
</reference>
<proteinExistence type="predicted"/>
<organism evidence="4 5">
    <name type="scientific">Penicillium canescens</name>
    <dbReference type="NCBI Taxonomy" id="5083"/>
    <lineage>
        <taxon>Eukaryota</taxon>
        <taxon>Fungi</taxon>
        <taxon>Dikarya</taxon>
        <taxon>Ascomycota</taxon>
        <taxon>Pezizomycotina</taxon>
        <taxon>Eurotiomycetes</taxon>
        <taxon>Eurotiomycetidae</taxon>
        <taxon>Eurotiales</taxon>
        <taxon>Aspergillaceae</taxon>
        <taxon>Penicillium</taxon>
    </lineage>
</organism>
<accession>A0AAD6IA30</accession>
<reference evidence="4" key="1">
    <citation type="journal article" date="2023" name="IMA Fungus">
        <title>Comparative genomic study of the Penicillium genus elucidates a diverse pangenome and 15 lateral gene transfer events.</title>
        <authorList>
            <person name="Petersen C."/>
            <person name="Sorensen T."/>
            <person name="Nielsen M.R."/>
            <person name="Sondergaard T.E."/>
            <person name="Sorensen J.L."/>
            <person name="Fitzpatrick D.A."/>
            <person name="Frisvad J.C."/>
            <person name="Nielsen K.L."/>
        </authorList>
    </citation>
    <scope>NUCLEOTIDE SEQUENCE</scope>
    <source>
        <strain evidence="4">IBT 15450</strain>
    </source>
</reference>
<protein>
    <submittedName>
        <fullName evidence="4">Uncharacterized protein</fullName>
    </submittedName>
</protein>
<evidence type="ECO:0000313" key="5">
    <source>
        <dbReference type="Proteomes" id="UP001219568"/>
    </source>
</evidence>
<name>A0AAD6IA30_PENCN</name>
<keyword evidence="1 2" id="KW-0175">Coiled coil</keyword>
<comment type="caution">
    <text evidence="4">The sequence shown here is derived from an EMBL/GenBank/DDBJ whole genome shotgun (WGS) entry which is preliminary data.</text>
</comment>
<evidence type="ECO:0000256" key="1">
    <source>
        <dbReference type="ARBA" id="ARBA00023054"/>
    </source>
</evidence>
<dbReference type="Proteomes" id="UP001219568">
    <property type="component" value="Unassembled WGS sequence"/>
</dbReference>
<evidence type="ECO:0000256" key="3">
    <source>
        <dbReference type="SAM" id="MobiDB-lite"/>
    </source>
</evidence>
<gene>
    <name evidence="4" type="ORF">N7460_007682</name>
</gene>
<evidence type="ECO:0000256" key="2">
    <source>
        <dbReference type="SAM" id="Coils"/>
    </source>
</evidence>
<dbReference type="EMBL" id="JAQJZL010000009">
    <property type="protein sequence ID" value="KAJ6037911.1"/>
    <property type="molecule type" value="Genomic_DNA"/>
</dbReference>
<sequence>MSLIDSSSLNPGKHDILPLVNSGSLEGFIKYMGILASSSESQFASAVIGEITQQREQIHSQDEELKKLQKEILYIQETKRTTINDMLTANETERAKQTDSATQIESLHATVDEKESKIAEYSKDLEGLQQEVANLKSTCSLEIAKVSQSAEDISTLQANLKEKDKMIDQMKTARSKLKSMLSSQQKKNEDLETANASMSTELQAVRARIQKLEDFPVQSSDIDDDFVTTKFARLWHFATTELSPFLEQDVPEDILKEKPIWDNIRKVDNIILPPSFPLIPSNSSAAKAVRFALILAVLFREINQRIFQPSYFISEGNNLREALEHLAESNGEREAFCRRILLSIDPCAEHDILKAEIRAVVQRMSSYAGSLFPEAQHDLFCTKVKTIVQNAAEVWLPIQRSQKKFETDFEPFDPEDNEWDRFPSAGKTTTPVAQDLQGLYLLNVFPCISLVEDGDHDPLTKIIQLRSSQELYLAAQHEATQTSTSANTRRYSTRPRRQSTAGSNGKPFLGGNLTNG</sequence>
<evidence type="ECO:0000313" key="4">
    <source>
        <dbReference type="EMBL" id="KAJ6037911.1"/>
    </source>
</evidence>
<feature type="compositionally biased region" description="Polar residues" evidence="3">
    <location>
        <begin position="478"/>
        <end position="490"/>
    </location>
</feature>
<keyword evidence="5" id="KW-1185">Reference proteome</keyword>